<dbReference type="STRING" id="545619.SAMN04489860_0746"/>
<reference evidence="2 3" key="1">
    <citation type="submission" date="2016-10" db="EMBL/GenBank/DDBJ databases">
        <authorList>
            <person name="de Groot N.N."/>
        </authorList>
    </citation>
    <scope>NUCLEOTIDE SEQUENCE [LARGE SCALE GENOMIC DNA]</scope>
    <source>
        <strain evidence="2 3">DSM 22126</strain>
    </source>
</reference>
<protein>
    <recommendedName>
        <fullName evidence="4">Acetyltransferase (GNAT) family protein</fullName>
    </recommendedName>
</protein>
<name>A0A1H1P9L3_9CELL</name>
<dbReference type="SUPFAM" id="SSF55729">
    <property type="entry name" value="Acyl-CoA N-acyltransferases (Nat)"/>
    <property type="match status" value="1"/>
</dbReference>
<keyword evidence="3" id="KW-1185">Reference proteome</keyword>
<sequence length="374" mass="40460">MTSGPRVVRAPHPPHLDHPDAWAYKGRADVEVEAELATFGHDDLVFPADQILVIQGNQRYARRAVLVAVDPAATADPPRPRDVVGFASYAMPLTDNTHLLDATLTVRPGRKDGAVHDALLAAVERDAAEAGRRTVGLATDHAPEPPPGPGAIEAPTGSGRVPADDPTVRAALRAGFTLRQVERYSVLTLPVDTGLLGRLHAEAAEHAGDEYRTHVWDDVVPDEWIDQVAHLQQRMSTDIPHGDLEVSEEAWDAERYRSLIDEQHARGNVFRMAVAEHVPSGTLAGFTIVVGPATDQFAFQEDTLVLSEHRGRRLGMLMKAANLLALQADRPGMTRIHTWNAEENGPMLDINVALGFRGAGVCALWEKPLASSGG</sequence>
<gene>
    <name evidence="2" type="ORF">SAMN04489860_0746</name>
</gene>
<evidence type="ECO:0000313" key="3">
    <source>
        <dbReference type="Proteomes" id="UP000185663"/>
    </source>
</evidence>
<dbReference type="AlphaFoldDB" id="A0A1H1P9L3"/>
<dbReference type="Proteomes" id="UP000185663">
    <property type="component" value="Chromosome I"/>
</dbReference>
<dbReference type="OrthoDB" id="4119890at2"/>
<dbReference type="RefSeq" id="WP_083371629.1">
    <property type="nucleotide sequence ID" value="NZ_LT629776.1"/>
</dbReference>
<evidence type="ECO:0000256" key="1">
    <source>
        <dbReference type="SAM" id="MobiDB-lite"/>
    </source>
</evidence>
<evidence type="ECO:0000313" key="2">
    <source>
        <dbReference type="EMBL" id="SDS07968.1"/>
    </source>
</evidence>
<proteinExistence type="predicted"/>
<accession>A0A1H1P9L3</accession>
<dbReference type="eggNOG" id="COG0456">
    <property type="taxonomic scope" value="Bacteria"/>
</dbReference>
<feature type="region of interest" description="Disordered" evidence="1">
    <location>
        <begin position="137"/>
        <end position="162"/>
    </location>
</feature>
<dbReference type="InterPro" id="IPR016181">
    <property type="entry name" value="Acyl_CoA_acyltransferase"/>
</dbReference>
<evidence type="ECO:0008006" key="4">
    <source>
        <dbReference type="Google" id="ProtNLM"/>
    </source>
</evidence>
<organism evidence="2 3">
    <name type="scientific">Paraoerskovia marina</name>
    <dbReference type="NCBI Taxonomy" id="545619"/>
    <lineage>
        <taxon>Bacteria</taxon>
        <taxon>Bacillati</taxon>
        <taxon>Actinomycetota</taxon>
        <taxon>Actinomycetes</taxon>
        <taxon>Micrococcales</taxon>
        <taxon>Cellulomonadaceae</taxon>
        <taxon>Paraoerskovia</taxon>
    </lineage>
</organism>
<dbReference type="Gene3D" id="3.40.630.30">
    <property type="match status" value="1"/>
</dbReference>
<dbReference type="EMBL" id="LT629776">
    <property type="protein sequence ID" value="SDS07968.1"/>
    <property type="molecule type" value="Genomic_DNA"/>
</dbReference>